<name>A0ABD3KHG7_EUCGL</name>
<evidence type="ECO:0000313" key="7">
    <source>
        <dbReference type="EMBL" id="KAL3739370.1"/>
    </source>
</evidence>
<comment type="subcellular location">
    <subcellularLocation>
        <location evidence="1">Nucleus</location>
    </subcellularLocation>
</comment>
<dbReference type="Proteomes" id="UP001634007">
    <property type="component" value="Unassembled WGS sequence"/>
</dbReference>
<dbReference type="InterPro" id="IPR045843">
    <property type="entry name" value="IND-like"/>
</dbReference>
<dbReference type="AlphaFoldDB" id="A0ABD3KHG7"/>
<keyword evidence="2" id="KW-0805">Transcription regulation</keyword>
<dbReference type="InterPro" id="IPR011598">
    <property type="entry name" value="bHLH_dom"/>
</dbReference>
<comment type="caution">
    <text evidence="7">The sequence shown here is derived from an EMBL/GenBank/DDBJ whole genome shotgun (WGS) entry which is preliminary data.</text>
</comment>
<dbReference type="GO" id="GO:0003677">
    <property type="term" value="F:DNA binding"/>
    <property type="evidence" value="ECO:0007669"/>
    <property type="project" value="UniProtKB-KW"/>
</dbReference>
<evidence type="ECO:0000313" key="8">
    <source>
        <dbReference type="Proteomes" id="UP001634007"/>
    </source>
</evidence>
<organism evidence="7 8">
    <name type="scientific">Eucalyptus globulus</name>
    <name type="common">Tasmanian blue gum</name>
    <dbReference type="NCBI Taxonomy" id="34317"/>
    <lineage>
        <taxon>Eukaryota</taxon>
        <taxon>Viridiplantae</taxon>
        <taxon>Streptophyta</taxon>
        <taxon>Embryophyta</taxon>
        <taxon>Tracheophyta</taxon>
        <taxon>Spermatophyta</taxon>
        <taxon>Magnoliopsida</taxon>
        <taxon>eudicotyledons</taxon>
        <taxon>Gunneridae</taxon>
        <taxon>Pentapetalae</taxon>
        <taxon>rosids</taxon>
        <taxon>malvids</taxon>
        <taxon>Myrtales</taxon>
        <taxon>Myrtaceae</taxon>
        <taxon>Myrtoideae</taxon>
        <taxon>Eucalypteae</taxon>
        <taxon>Eucalyptus</taxon>
    </lineage>
</organism>
<dbReference type="SUPFAM" id="SSF47459">
    <property type="entry name" value="HLH, helix-loop-helix DNA-binding domain"/>
    <property type="match status" value="1"/>
</dbReference>
<evidence type="ECO:0000259" key="6">
    <source>
        <dbReference type="SMART" id="SM00353"/>
    </source>
</evidence>
<evidence type="ECO:0000256" key="5">
    <source>
        <dbReference type="ARBA" id="ARBA00023242"/>
    </source>
</evidence>
<accession>A0ABD3KHG7</accession>
<keyword evidence="8" id="KW-1185">Reference proteome</keyword>
<sequence length="296" mass="33287">MAMSFCSNLSSLQRHRLNRVAGLPPLLNPSELHGLWGDNCSAFSDSCIDPLLDYCSADYLYPDYLVPYFSSSPDNLISISPDIFPIDELEYCPYPKRQKQEPLEFPDLTAGFLDGYIADELPPVELSPPQLMLPPQPEPYFQQERCGSCGGRENGTKKPSVGGETLSTQSLAARQRRRKITEKTLELGKLVPGGRKMNTAEMLQAAYKYVKYLQAQVGILELNESIQVKNEETWHSKRELQVLLESPKIQEKLYAEEKCLATKELVQAFAKDPEVQSTDTIGKEIVQLLCAHGWNI</sequence>
<dbReference type="EMBL" id="JBJKBG010000005">
    <property type="protein sequence ID" value="KAL3739370.1"/>
    <property type="molecule type" value="Genomic_DNA"/>
</dbReference>
<dbReference type="PANTHER" id="PTHR45914:SF24">
    <property type="entry name" value="BHLH DOMAIN-CONTAINING PROTEIN"/>
    <property type="match status" value="1"/>
</dbReference>
<evidence type="ECO:0000256" key="3">
    <source>
        <dbReference type="ARBA" id="ARBA00023125"/>
    </source>
</evidence>
<feature type="domain" description="BHLH" evidence="6">
    <location>
        <begin position="170"/>
        <end position="219"/>
    </location>
</feature>
<evidence type="ECO:0000256" key="1">
    <source>
        <dbReference type="ARBA" id="ARBA00004123"/>
    </source>
</evidence>
<evidence type="ECO:0000256" key="2">
    <source>
        <dbReference type="ARBA" id="ARBA00023015"/>
    </source>
</evidence>
<protein>
    <recommendedName>
        <fullName evidence="6">BHLH domain-containing protein</fullName>
    </recommendedName>
</protein>
<dbReference type="PANTHER" id="PTHR45914">
    <property type="entry name" value="TRANSCRIPTION FACTOR HEC3-RELATED"/>
    <property type="match status" value="1"/>
</dbReference>
<evidence type="ECO:0000256" key="4">
    <source>
        <dbReference type="ARBA" id="ARBA00023163"/>
    </source>
</evidence>
<dbReference type="Gene3D" id="4.10.280.10">
    <property type="entry name" value="Helix-loop-helix DNA-binding domain"/>
    <property type="match status" value="1"/>
</dbReference>
<keyword evidence="4" id="KW-0804">Transcription</keyword>
<reference evidence="7 8" key="1">
    <citation type="submission" date="2024-11" db="EMBL/GenBank/DDBJ databases">
        <title>Chromosome-level genome assembly of Eucalyptus globulus Labill. provides insights into its genome evolution.</title>
        <authorList>
            <person name="Li X."/>
        </authorList>
    </citation>
    <scope>NUCLEOTIDE SEQUENCE [LARGE SCALE GENOMIC DNA]</scope>
    <source>
        <strain evidence="7">CL2024</strain>
        <tissue evidence="7">Fresh tender leaves</tissue>
    </source>
</reference>
<gene>
    <name evidence="7" type="ORF">ACJRO7_020737</name>
</gene>
<proteinExistence type="predicted"/>
<dbReference type="Pfam" id="PF00010">
    <property type="entry name" value="HLH"/>
    <property type="match status" value="1"/>
</dbReference>
<keyword evidence="3" id="KW-0238">DNA-binding</keyword>
<dbReference type="InterPro" id="IPR036638">
    <property type="entry name" value="HLH_DNA-bd_sf"/>
</dbReference>
<keyword evidence="5" id="KW-0539">Nucleus</keyword>
<dbReference type="SMART" id="SM00353">
    <property type="entry name" value="HLH"/>
    <property type="match status" value="1"/>
</dbReference>
<dbReference type="GO" id="GO:0005634">
    <property type="term" value="C:nucleus"/>
    <property type="evidence" value="ECO:0007669"/>
    <property type="project" value="UniProtKB-SubCell"/>
</dbReference>